<accession>K4JS85</accession>
<dbReference type="EMBL" id="JX100810">
    <property type="protein sequence ID" value="AFU88214.1"/>
    <property type="molecule type" value="Genomic_DNA"/>
</dbReference>
<dbReference type="InterPro" id="IPR056638">
    <property type="entry name" value="DUF7736"/>
</dbReference>
<organism evidence="2 3">
    <name type="scientific">Caulobacter phage CcrColossus</name>
    <dbReference type="NCBI Taxonomy" id="1211640"/>
    <lineage>
        <taxon>Viruses</taxon>
        <taxon>Duplodnaviria</taxon>
        <taxon>Heunggongvirae</taxon>
        <taxon>Uroviricota</taxon>
        <taxon>Caudoviricetes</taxon>
        <taxon>Jeanschmidtviridae</taxon>
        <taxon>Colossusvirus</taxon>
        <taxon>Colossusvirus colossus</taxon>
    </lineage>
</organism>
<evidence type="ECO:0000313" key="2">
    <source>
        <dbReference type="EMBL" id="AFU88214.1"/>
    </source>
</evidence>
<evidence type="ECO:0000259" key="1">
    <source>
        <dbReference type="Pfam" id="PF24875"/>
    </source>
</evidence>
<feature type="domain" description="DUF7736" evidence="1">
    <location>
        <begin position="11"/>
        <end position="67"/>
    </location>
</feature>
<dbReference type="KEGG" id="vg:13995272"/>
<keyword evidence="3" id="KW-1185">Reference proteome</keyword>
<name>K4JS85_9CAUD</name>
<dbReference type="GeneID" id="13995272"/>
<dbReference type="Proteomes" id="UP000000463">
    <property type="component" value="Segment"/>
</dbReference>
<protein>
    <recommendedName>
        <fullName evidence="1">DUF7736 domain-containing protein</fullName>
    </recommendedName>
</protein>
<evidence type="ECO:0000313" key="3">
    <source>
        <dbReference type="Proteomes" id="UP000000463"/>
    </source>
</evidence>
<proteinExistence type="predicted"/>
<dbReference type="Pfam" id="PF24875">
    <property type="entry name" value="DUF7736"/>
    <property type="match status" value="1"/>
</dbReference>
<gene>
    <name evidence="2" type="ORF">CcrColossus_gp344</name>
</gene>
<sequence>MTEITIYTKAFPTLDVLGATSGYLLADMGGIYEVLNFMTDSDLFTHQLPRAMEPAREAFIRYNPAMVPFFAEIKEMTQEQILAARDVWVMKYGPTLDVPRIPSHKYEAMDPISELVAMRGGADTVEVIVV</sequence>
<dbReference type="RefSeq" id="YP_006988578.1">
    <property type="nucleotide sequence ID" value="NC_019406.1"/>
</dbReference>
<reference evidence="2 3" key="1">
    <citation type="journal article" date="2012" name="BMC Genomics">
        <title>The Caulobacter crescentus phage phiCbK: genomics of a canonical phage.</title>
        <authorList>
            <person name="Gill J.J."/>
            <person name="Berry J.D."/>
            <person name="Russell W.K."/>
            <person name="Lessor L."/>
            <person name="Escobar Garcia D.A."/>
            <person name="Hernandez D."/>
            <person name="Kane A."/>
            <person name="Keene J."/>
            <person name="Maddox M."/>
            <person name="Martin R."/>
            <person name="Mohan S."/>
            <person name="Thorn A.M."/>
            <person name="Russell D.H."/>
            <person name="Young R."/>
        </authorList>
    </citation>
    <scope>NUCLEOTIDE SEQUENCE [LARGE SCALE GENOMIC DNA]</scope>
</reference>